<dbReference type="CDD" id="cd01285">
    <property type="entry name" value="nucleoside_deaminase"/>
    <property type="match status" value="1"/>
</dbReference>
<evidence type="ECO:0000256" key="1">
    <source>
        <dbReference type="ARBA" id="ARBA00022723"/>
    </source>
</evidence>
<dbReference type="InterPro" id="IPR016193">
    <property type="entry name" value="Cytidine_deaminase-like"/>
</dbReference>
<dbReference type="RefSeq" id="WP_302100276.1">
    <property type="nucleotide sequence ID" value="NZ_CP129968.2"/>
</dbReference>
<dbReference type="AlphaFoldDB" id="A0AA49GDX2"/>
<dbReference type="SUPFAM" id="SSF53927">
    <property type="entry name" value="Cytidine deaminase-like"/>
    <property type="match status" value="1"/>
</dbReference>
<gene>
    <name evidence="4" type="ORF">QYS47_00770</name>
    <name evidence="5" type="ORF">QYS48_17410</name>
</gene>
<sequence>MDIEFWMKMAIDLAKESKTPYGAIIVDPEGQHVSAYNTTIHDGAVAHAEINAIQKMKQLDYDRAEELTLITTVEPCPMCMSAIIWAGIGEVIYGCDIPTAANYGKQINIRSKAVAAEAWYAPIISGGVLEEECQKLFDSN</sequence>
<accession>A0AA49GDX2</accession>
<dbReference type="Gene3D" id="3.40.140.10">
    <property type="entry name" value="Cytidine Deaminase, domain 2"/>
    <property type="match status" value="1"/>
</dbReference>
<reference evidence="4 6" key="1">
    <citation type="submission" date="2023-08" db="EMBL/GenBank/DDBJ databases">
        <title>Comparative genomics and taxonomic characterization of three novel marine species of genus Marivirga.</title>
        <authorList>
            <person name="Muhammad N."/>
            <person name="Kim S.-G."/>
        </authorList>
    </citation>
    <scope>NUCLEOTIDE SEQUENCE</scope>
    <source>
        <strain evidence="5 6">ABR2-2</strain>
        <strain evidence="4">BKB1-2</strain>
    </source>
</reference>
<keyword evidence="1" id="KW-0479">Metal-binding</keyword>
<organism evidence="4">
    <name type="scientific">Marivirga arenosa</name>
    <dbReference type="NCBI Taxonomy" id="3059076"/>
    <lineage>
        <taxon>Bacteria</taxon>
        <taxon>Pseudomonadati</taxon>
        <taxon>Bacteroidota</taxon>
        <taxon>Cytophagia</taxon>
        <taxon>Cytophagales</taxon>
        <taxon>Marivirgaceae</taxon>
        <taxon>Marivirga</taxon>
    </lineage>
</organism>
<evidence type="ECO:0000313" key="5">
    <source>
        <dbReference type="EMBL" id="WKK83998.1"/>
    </source>
</evidence>
<dbReference type="KEGG" id="marp:QYS47_00770"/>
<dbReference type="PANTHER" id="PTHR11079">
    <property type="entry name" value="CYTOSINE DEAMINASE FAMILY MEMBER"/>
    <property type="match status" value="1"/>
</dbReference>
<dbReference type="Pfam" id="PF00383">
    <property type="entry name" value="dCMP_cyt_deam_1"/>
    <property type="match status" value="1"/>
</dbReference>
<keyword evidence="2" id="KW-0862">Zinc</keyword>
<evidence type="ECO:0000259" key="3">
    <source>
        <dbReference type="PROSITE" id="PS51747"/>
    </source>
</evidence>
<dbReference type="InterPro" id="IPR016192">
    <property type="entry name" value="APOBEC/CMP_deaminase_Zn-bd"/>
</dbReference>
<dbReference type="Proteomes" id="UP001244443">
    <property type="component" value="Chromosome"/>
</dbReference>
<dbReference type="EC" id="3.5.4.33" evidence="4"/>
<dbReference type="PANTHER" id="PTHR11079:SF162">
    <property type="entry name" value="RIBOFLAVIN BIOSYNTHESIS PROTEIN PYRD, CHLOROPLASTIC"/>
    <property type="match status" value="1"/>
</dbReference>
<name>A0AA49GDX2_9BACT</name>
<dbReference type="InterPro" id="IPR002125">
    <property type="entry name" value="CMP_dCMP_dom"/>
</dbReference>
<protein>
    <submittedName>
        <fullName evidence="4">Nucleoside deaminase</fullName>
        <ecNumber evidence="4">3.5.4.33</ecNumber>
    </submittedName>
</protein>
<dbReference type="Proteomes" id="UP001232019">
    <property type="component" value="Chromosome"/>
</dbReference>
<proteinExistence type="predicted"/>
<feature type="domain" description="CMP/dCMP-type deaminase" evidence="3">
    <location>
        <begin position="1"/>
        <end position="106"/>
    </location>
</feature>
<evidence type="ECO:0000256" key="2">
    <source>
        <dbReference type="ARBA" id="ARBA00022833"/>
    </source>
</evidence>
<keyword evidence="4" id="KW-0378">Hydrolase</keyword>
<dbReference type="PROSITE" id="PS00903">
    <property type="entry name" value="CYT_DCMP_DEAMINASES_1"/>
    <property type="match status" value="1"/>
</dbReference>
<accession>A0AA49GKA5</accession>
<dbReference type="PROSITE" id="PS51747">
    <property type="entry name" value="CYT_DCMP_DEAMINASES_2"/>
    <property type="match status" value="1"/>
</dbReference>
<dbReference type="EMBL" id="CP129968">
    <property type="protein sequence ID" value="WKK80976.2"/>
    <property type="molecule type" value="Genomic_DNA"/>
</dbReference>
<dbReference type="GO" id="GO:0052717">
    <property type="term" value="F:tRNA-specific adenosine-34 deaminase activity"/>
    <property type="evidence" value="ECO:0007669"/>
    <property type="project" value="UniProtKB-EC"/>
</dbReference>
<dbReference type="GO" id="GO:0008270">
    <property type="term" value="F:zinc ion binding"/>
    <property type="evidence" value="ECO:0007669"/>
    <property type="project" value="InterPro"/>
</dbReference>
<evidence type="ECO:0000313" key="6">
    <source>
        <dbReference type="Proteomes" id="UP001244443"/>
    </source>
</evidence>
<evidence type="ECO:0000313" key="4">
    <source>
        <dbReference type="EMBL" id="WKK80976.2"/>
    </source>
</evidence>
<keyword evidence="6" id="KW-1185">Reference proteome</keyword>
<dbReference type="EMBL" id="CP129970">
    <property type="protein sequence ID" value="WKK83998.1"/>
    <property type="molecule type" value="Genomic_DNA"/>
</dbReference>